<dbReference type="AlphaFoldDB" id="A0A0G1XEX1"/>
<protein>
    <submittedName>
        <fullName evidence="1">Uncharacterized protein</fullName>
    </submittedName>
</protein>
<dbReference type="Proteomes" id="UP000034846">
    <property type="component" value="Unassembled WGS sequence"/>
</dbReference>
<name>A0A0G1XEX1_9BACT</name>
<organism evidence="1 2">
    <name type="scientific">Candidatus Uhrbacteria bacterium GW2011_GWD2_52_7</name>
    <dbReference type="NCBI Taxonomy" id="1618989"/>
    <lineage>
        <taxon>Bacteria</taxon>
        <taxon>Candidatus Uhriibacteriota</taxon>
    </lineage>
</organism>
<accession>A0A0G1XEX1</accession>
<gene>
    <name evidence="1" type="ORF">UY72_C0044G0007</name>
</gene>
<dbReference type="EMBL" id="LCRD01000044">
    <property type="protein sequence ID" value="KKW29450.1"/>
    <property type="molecule type" value="Genomic_DNA"/>
</dbReference>
<proteinExistence type="predicted"/>
<evidence type="ECO:0000313" key="2">
    <source>
        <dbReference type="Proteomes" id="UP000034846"/>
    </source>
</evidence>
<sequence>MNIFDLFTDPFSTMETVDDHEATMDTGTPSDE</sequence>
<comment type="caution">
    <text evidence="1">The sequence shown here is derived from an EMBL/GenBank/DDBJ whole genome shotgun (WGS) entry which is preliminary data.</text>
</comment>
<evidence type="ECO:0000313" key="1">
    <source>
        <dbReference type="EMBL" id="KKW29450.1"/>
    </source>
</evidence>
<reference evidence="1 2" key="1">
    <citation type="journal article" date="2015" name="Nature">
        <title>rRNA introns, odd ribosomes, and small enigmatic genomes across a large radiation of phyla.</title>
        <authorList>
            <person name="Brown C.T."/>
            <person name="Hug L.A."/>
            <person name="Thomas B.C."/>
            <person name="Sharon I."/>
            <person name="Castelle C.J."/>
            <person name="Singh A."/>
            <person name="Wilkins M.J."/>
            <person name="Williams K.H."/>
            <person name="Banfield J.F."/>
        </authorList>
    </citation>
    <scope>NUCLEOTIDE SEQUENCE [LARGE SCALE GENOMIC DNA]</scope>
</reference>